<gene>
    <name evidence="2" type="ORF">SAMN05660866_02280</name>
</gene>
<evidence type="ECO:0000313" key="2">
    <source>
        <dbReference type="EMBL" id="SKB58297.1"/>
    </source>
</evidence>
<protein>
    <submittedName>
        <fullName evidence="2">Ribulose-phosphate 3 epimerase family protein</fullName>
    </submittedName>
</protein>
<dbReference type="InterPro" id="IPR013785">
    <property type="entry name" value="Aldolase_TIM"/>
</dbReference>
<sequence length="230" mass="24738">MKTIPTFGSKLRKNIVTLPEVIDQCSGIRIFGQLLKSFLFSTDVAIIRNTNANAIIAVYPFTPQPLISHSLILAADKPIFCGVGGGIATGLRSIELAIDAEFQGALGVVLNRPTPNDLIQKLKEKVDIPVIVTVVSENDDFEGRIAAGVDIFNVSGADKTAHIVKKIRDIDNAVAILATGGKSDETIVRVIEAGANAISYTPPTCGELFKVIMDQYRNETKHPSPNKAKE</sequence>
<proteinExistence type="predicted"/>
<dbReference type="OrthoDB" id="1092608at2"/>
<dbReference type="InterPro" id="IPR000056">
    <property type="entry name" value="Ribul_P_3_epim-like"/>
</dbReference>
<dbReference type="Proteomes" id="UP000190339">
    <property type="component" value="Unassembled WGS sequence"/>
</dbReference>
<accession>A0A1T5CFQ9</accession>
<dbReference type="RefSeq" id="WP_079512726.1">
    <property type="nucleotide sequence ID" value="NZ_FUYL01000006.1"/>
</dbReference>
<evidence type="ECO:0000256" key="1">
    <source>
        <dbReference type="ARBA" id="ARBA00023235"/>
    </source>
</evidence>
<dbReference type="Pfam" id="PF00834">
    <property type="entry name" value="Ribul_P_3_epim"/>
    <property type="match status" value="1"/>
</dbReference>
<dbReference type="GO" id="GO:0016857">
    <property type="term" value="F:racemase and epimerase activity, acting on carbohydrates and derivatives"/>
    <property type="evidence" value="ECO:0007669"/>
    <property type="project" value="InterPro"/>
</dbReference>
<keyword evidence="1" id="KW-0413">Isomerase</keyword>
<dbReference type="AlphaFoldDB" id="A0A1T5CFQ9"/>
<organism evidence="2 3">
    <name type="scientific">Maribacter arcticus</name>
    <dbReference type="NCBI Taxonomy" id="561365"/>
    <lineage>
        <taxon>Bacteria</taxon>
        <taxon>Pseudomonadati</taxon>
        <taxon>Bacteroidota</taxon>
        <taxon>Flavobacteriia</taxon>
        <taxon>Flavobacteriales</taxon>
        <taxon>Flavobacteriaceae</taxon>
        <taxon>Maribacter</taxon>
    </lineage>
</organism>
<dbReference type="EMBL" id="FUYL01000006">
    <property type="protein sequence ID" value="SKB58297.1"/>
    <property type="molecule type" value="Genomic_DNA"/>
</dbReference>
<keyword evidence="3" id="KW-1185">Reference proteome</keyword>
<evidence type="ECO:0000313" key="3">
    <source>
        <dbReference type="Proteomes" id="UP000190339"/>
    </source>
</evidence>
<dbReference type="Gene3D" id="3.20.20.70">
    <property type="entry name" value="Aldolase class I"/>
    <property type="match status" value="1"/>
</dbReference>
<dbReference type="GO" id="GO:0005975">
    <property type="term" value="P:carbohydrate metabolic process"/>
    <property type="evidence" value="ECO:0007669"/>
    <property type="project" value="InterPro"/>
</dbReference>
<name>A0A1T5CFQ9_9FLAO</name>
<dbReference type="STRING" id="561365.SAMN05660866_02280"/>
<dbReference type="SUPFAM" id="SSF51412">
    <property type="entry name" value="Inosine monophosphate dehydrogenase (IMPDH)"/>
    <property type="match status" value="1"/>
</dbReference>
<reference evidence="3" key="1">
    <citation type="submission" date="2017-02" db="EMBL/GenBank/DDBJ databases">
        <authorList>
            <person name="Varghese N."/>
            <person name="Submissions S."/>
        </authorList>
    </citation>
    <scope>NUCLEOTIDE SEQUENCE [LARGE SCALE GENOMIC DNA]</scope>
    <source>
        <strain evidence="3">DSM 23546</strain>
    </source>
</reference>